<feature type="region of interest" description="Disordered" evidence="1">
    <location>
        <begin position="1"/>
        <end position="28"/>
    </location>
</feature>
<evidence type="ECO:0000256" key="1">
    <source>
        <dbReference type="SAM" id="MobiDB-lite"/>
    </source>
</evidence>
<keyword evidence="3" id="KW-1185">Reference proteome</keyword>
<protein>
    <submittedName>
        <fullName evidence="2">Uncharacterized protein</fullName>
    </submittedName>
</protein>
<sequence length="132" mass="14109">MSNTVTMTSREKGILSRRCPASPSFSRQSACPAPPVGACRVTLPLLVNVWSLFVIITLCGGSEGVAPAGRRVVDEDREAPQSGQHQNQDQRNLLVPQAVVQLLLQATAAVRHVQQLRGEDHGGVMGALEGRC</sequence>
<name>A0A4Z2ISQ1_9TELE</name>
<dbReference type="AlphaFoldDB" id="A0A4Z2ISQ1"/>
<feature type="compositionally biased region" description="Polar residues" evidence="1">
    <location>
        <begin position="81"/>
        <end position="91"/>
    </location>
</feature>
<dbReference type="Proteomes" id="UP000314294">
    <property type="component" value="Unassembled WGS sequence"/>
</dbReference>
<reference evidence="2 3" key="1">
    <citation type="submission" date="2019-03" db="EMBL/GenBank/DDBJ databases">
        <title>First draft genome of Liparis tanakae, snailfish: a comprehensive survey of snailfish specific genes.</title>
        <authorList>
            <person name="Kim W."/>
            <person name="Song I."/>
            <person name="Jeong J.-H."/>
            <person name="Kim D."/>
            <person name="Kim S."/>
            <person name="Ryu S."/>
            <person name="Song J.Y."/>
            <person name="Lee S.K."/>
        </authorList>
    </citation>
    <scope>NUCLEOTIDE SEQUENCE [LARGE SCALE GENOMIC DNA]</scope>
    <source>
        <tissue evidence="2">Muscle</tissue>
    </source>
</reference>
<comment type="caution">
    <text evidence="2">The sequence shown here is derived from an EMBL/GenBank/DDBJ whole genome shotgun (WGS) entry which is preliminary data.</text>
</comment>
<organism evidence="2 3">
    <name type="scientific">Liparis tanakae</name>
    <name type="common">Tanaka's snailfish</name>
    <dbReference type="NCBI Taxonomy" id="230148"/>
    <lineage>
        <taxon>Eukaryota</taxon>
        <taxon>Metazoa</taxon>
        <taxon>Chordata</taxon>
        <taxon>Craniata</taxon>
        <taxon>Vertebrata</taxon>
        <taxon>Euteleostomi</taxon>
        <taxon>Actinopterygii</taxon>
        <taxon>Neopterygii</taxon>
        <taxon>Teleostei</taxon>
        <taxon>Neoteleostei</taxon>
        <taxon>Acanthomorphata</taxon>
        <taxon>Eupercaria</taxon>
        <taxon>Perciformes</taxon>
        <taxon>Cottioidei</taxon>
        <taxon>Cottales</taxon>
        <taxon>Liparidae</taxon>
        <taxon>Liparis</taxon>
    </lineage>
</organism>
<gene>
    <name evidence="2" type="ORF">EYF80_008866</name>
</gene>
<proteinExistence type="predicted"/>
<evidence type="ECO:0000313" key="3">
    <source>
        <dbReference type="Proteomes" id="UP000314294"/>
    </source>
</evidence>
<evidence type="ECO:0000313" key="2">
    <source>
        <dbReference type="EMBL" id="TNN80861.1"/>
    </source>
</evidence>
<feature type="region of interest" description="Disordered" evidence="1">
    <location>
        <begin position="63"/>
        <end position="92"/>
    </location>
</feature>
<dbReference type="EMBL" id="SRLO01000050">
    <property type="protein sequence ID" value="TNN80861.1"/>
    <property type="molecule type" value="Genomic_DNA"/>
</dbReference>
<accession>A0A4Z2ISQ1</accession>